<feature type="compositionally biased region" description="Polar residues" evidence="1">
    <location>
        <begin position="16"/>
        <end position="26"/>
    </location>
</feature>
<accession>A0A5B7EY72</accession>
<keyword evidence="3" id="KW-1185">Reference proteome</keyword>
<evidence type="ECO:0000313" key="3">
    <source>
        <dbReference type="Proteomes" id="UP000324222"/>
    </source>
</evidence>
<feature type="compositionally biased region" description="Pro residues" evidence="1">
    <location>
        <begin position="1"/>
        <end position="10"/>
    </location>
</feature>
<dbReference type="AlphaFoldDB" id="A0A5B7EY72"/>
<feature type="region of interest" description="Disordered" evidence="1">
    <location>
        <begin position="1"/>
        <end position="28"/>
    </location>
</feature>
<organism evidence="2 3">
    <name type="scientific">Portunus trituberculatus</name>
    <name type="common">Swimming crab</name>
    <name type="synonym">Neptunus trituberculatus</name>
    <dbReference type="NCBI Taxonomy" id="210409"/>
    <lineage>
        <taxon>Eukaryota</taxon>
        <taxon>Metazoa</taxon>
        <taxon>Ecdysozoa</taxon>
        <taxon>Arthropoda</taxon>
        <taxon>Crustacea</taxon>
        <taxon>Multicrustacea</taxon>
        <taxon>Malacostraca</taxon>
        <taxon>Eumalacostraca</taxon>
        <taxon>Eucarida</taxon>
        <taxon>Decapoda</taxon>
        <taxon>Pleocyemata</taxon>
        <taxon>Brachyura</taxon>
        <taxon>Eubrachyura</taxon>
        <taxon>Portunoidea</taxon>
        <taxon>Portunidae</taxon>
        <taxon>Portuninae</taxon>
        <taxon>Portunus</taxon>
    </lineage>
</organism>
<proteinExistence type="predicted"/>
<reference evidence="2 3" key="1">
    <citation type="submission" date="2019-05" db="EMBL/GenBank/DDBJ databases">
        <title>Another draft genome of Portunus trituberculatus and its Hox gene families provides insights of decapod evolution.</title>
        <authorList>
            <person name="Jeong J.-H."/>
            <person name="Song I."/>
            <person name="Kim S."/>
            <person name="Choi T."/>
            <person name="Kim D."/>
            <person name="Ryu S."/>
            <person name="Kim W."/>
        </authorList>
    </citation>
    <scope>NUCLEOTIDE SEQUENCE [LARGE SCALE GENOMIC DNA]</scope>
    <source>
        <tissue evidence="2">Muscle</tissue>
    </source>
</reference>
<evidence type="ECO:0000256" key="1">
    <source>
        <dbReference type="SAM" id="MobiDB-lite"/>
    </source>
</evidence>
<protein>
    <submittedName>
        <fullName evidence="2">Uncharacterized protein</fullName>
    </submittedName>
</protein>
<comment type="caution">
    <text evidence="2">The sequence shown here is derived from an EMBL/GenBank/DDBJ whole genome shotgun (WGS) entry which is preliminary data.</text>
</comment>
<dbReference type="Proteomes" id="UP000324222">
    <property type="component" value="Unassembled WGS sequence"/>
</dbReference>
<evidence type="ECO:0000313" key="2">
    <source>
        <dbReference type="EMBL" id="MPC37968.1"/>
    </source>
</evidence>
<name>A0A5B7EY72_PORTR</name>
<sequence length="125" mass="14285">MGQVQPPPHPEVSHTPRGSQRTTTTPGKWLLWGGVGSRLWSERRELRRAPPQHSRLPQSLRNLMSWWCPQLVAPPVLPHRLTTPNMHRSCATEENLVPHRHPFPLPHHPLIPHSLINCDLCSHSC</sequence>
<gene>
    <name evidence="2" type="ORF">E2C01_031464</name>
</gene>
<dbReference type="EMBL" id="VSRR010003937">
    <property type="protein sequence ID" value="MPC37968.1"/>
    <property type="molecule type" value="Genomic_DNA"/>
</dbReference>